<sequence length="99" mass="11794">MMYYAYVLVHKDKDGYEIPLEYDGKVTLYSTKAAADLECAGYSYTTKRYLSKGRIETVYTPRKWWFDKRETKTVYPTEERARELKLVLDTLYVKRVKLA</sequence>
<proteinExistence type="predicted"/>
<protein>
    <submittedName>
        <fullName evidence="1">Uncharacterized protein dda.1</fullName>
    </submittedName>
</protein>
<dbReference type="OrthoDB" id="16232at10239"/>
<reference evidence="1 2" key="1">
    <citation type="journal article" date="2011" name="Arch. Virol.">
        <title>The complete genome sequence of a novel T4-like bacteriophage, IME08.</title>
        <authorList>
            <person name="Jiang H."/>
            <person name="Jiang X."/>
            <person name="Wang S."/>
            <person name="Li C."/>
            <person name="Chen B."/>
            <person name="An X."/>
            <person name="Mi Z."/>
            <person name="Chen J."/>
            <person name="Tong Y."/>
        </authorList>
    </citation>
    <scope>NUCLEOTIDE SEQUENCE [LARGE SCALE GENOMIC DNA]</scope>
</reference>
<dbReference type="Proteomes" id="UP000201129">
    <property type="component" value="Segment"/>
</dbReference>
<name>D7RM27_9CAUD</name>
<dbReference type="KEGG" id="vg:9384364"/>
<evidence type="ECO:0000313" key="1">
    <source>
        <dbReference type="EMBL" id="ADI55343.1"/>
    </source>
</evidence>
<dbReference type="Pfam" id="PF25693">
    <property type="entry name" value="Phage_Y01A"/>
    <property type="match status" value="1"/>
</dbReference>
<dbReference type="EMBL" id="HM071924">
    <property type="protein sequence ID" value="ADI55343.1"/>
    <property type="molecule type" value="Genomic_DNA"/>
</dbReference>
<reference evidence="1 2" key="2">
    <citation type="journal article" date="2011" name="Virol. J.">
        <title>Sequence characteristics of T4-like bacteriophage IME08 benome termini revealed by high throughput sequencing.</title>
        <authorList>
            <person name="Jiang X."/>
            <person name="Jiang H."/>
            <person name="Li C."/>
            <person name="Wang S."/>
            <person name="Mi Z."/>
            <person name="An X."/>
            <person name="Chen J."/>
            <person name="Tong Y."/>
        </authorList>
    </citation>
    <scope>NUCLEOTIDE SEQUENCE [LARGE SCALE GENOMIC DNA]</scope>
</reference>
<gene>
    <name evidence="1" type="primary">dda.1</name>
</gene>
<dbReference type="RefSeq" id="YP_003734164.1">
    <property type="nucleotide sequence ID" value="NC_014260.1"/>
</dbReference>
<dbReference type="InterPro" id="IPR058010">
    <property type="entry name" value="Y01A"/>
</dbReference>
<keyword evidence="2" id="KW-1185">Reference proteome</keyword>
<evidence type="ECO:0000313" key="2">
    <source>
        <dbReference type="Proteomes" id="UP000201129"/>
    </source>
</evidence>
<organism evidence="1 2">
    <name type="scientific">Escherichia phage IME08</name>
    <dbReference type="NCBI Taxonomy" id="698728"/>
    <lineage>
        <taxon>Viruses</taxon>
        <taxon>Duplodnaviria</taxon>
        <taxon>Heunggongvirae</taxon>
        <taxon>Uroviricota</taxon>
        <taxon>Caudoviricetes</taxon>
        <taxon>Pantevenvirales</taxon>
        <taxon>Straboviridae</taxon>
        <taxon>Tevenvirinae</taxon>
        <taxon>Dhakavirus</taxon>
        <taxon>Dhakavirus ime08</taxon>
    </lineage>
</organism>
<dbReference type="GeneID" id="9384364"/>
<accession>D7RM27</accession>